<protein>
    <submittedName>
        <fullName evidence="1">Uncharacterized protein</fullName>
    </submittedName>
</protein>
<accession>A0A2N0ZAZ3</accession>
<name>A0A2N0ZAZ3_9BACI</name>
<comment type="caution">
    <text evidence="1">The sequence shown here is derived from an EMBL/GenBank/DDBJ whole genome shotgun (WGS) entry which is preliminary data.</text>
</comment>
<organism evidence="1 2">
    <name type="scientific">Cytobacillus horneckiae</name>
    <dbReference type="NCBI Taxonomy" id="549687"/>
    <lineage>
        <taxon>Bacteria</taxon>
        <taxon>Bacillati</taxon>
        <taxon>Bacillota</taxon>
        <taxon>Bacilli</taxon>
        <taxon>Bacillales</taxon>
        <taxon>Bacillaceae</taxon>
        <taxon>Cytobacillus</taxon>
    </lineage>
</organism>
<evidence type="ECO:0000313" key="1">
    <source>
        <dbReference type="EMBL" id="PKG26684.1"/>
    </source>
</evidence>
<dbReference type="Proteomes" id="UP000233343">
    <property type="component" value="Unassembled WGS sequence"/>
</dbReference>
<dbReference type="RefSeq" id="WP_066194543.1">
    <property type="nucleotide sequence ID" value="NZ_JARSFA010000044.1"/>
</dbReference>
<sequence>MKVKNVLSIRITKRDKDIEDYLEEFPQDKQNAAIKEIAKYGIKCLKENYERENLNKSIERHFHSLKEEHNRKFDQIFKQIDNISLANNGEVYNKNNNINIDINNNNDVDIDKTKQSFQDAMKMFMT</sequence>
<dbReference type="EMBL" id="PISD01000061">
    <property type="protein sequence ID" value="PKG26684.1"/>
    <property type="molecule type" value="Genomic_DNA"/>
</dbReference>
<dbReference type="AlphaFoldDB" id="A0A2N0ZAZ3"/>
<gene>
    <name evidence="1" type="ORF">CWS20_22820</name>
</gene>
<evidence type="ECO:0000313" key="2">
    <source>
        <dbReference type="Proteomes" id="UP000233343"/>
    </source>
</evidence>
<reference evidence="1 2" key="1">
    <citation type="journal article" date="2010" name="Int. J. Syst. Evol. Microbiol.">
        <title>Bacillus horneckiae sp. nov., isolated from a spacecraft-assembly clean room.</title>
        <authorList>
            <person name="Vaishampayan P."/>
            <person name="Probst A."/>
            <person name="Krishnamurthi S."/>
            <person name="Ghosh S."/>
            <person name="Osman S."/>
            <person name="McDowall A."/>
            <person name="Ruckmani A."/>
            <person name="Mayilraj S."/>
            <person name="Venkateswaran K."/>
        </authorList>
    </citation>
    <scope>NUCLEOTIDE SEQUENCE [LARGE SCALE GENOMIC DNA]</scope>
    <source>
        <strain evidence="2">1PO1SC</strain>
    </source>
</reference>
<keyword evidence="2" id="KW-1185">Reference proteome</keyword>
<proteinExistence type="predicted"/>